<protein>
    <submittedName>
        <fullName evidence="1">Uncharacterized protein</fullName>
    </submittedName>
</protein>
<name>A0A1G6C3U4_EUBOX</name>
<reference evidence="1 2" key="1">
    <citation type="submission" date="2016-10" db="EMBL/GenBank/DDBJ databases">
        <authorList>
            <person name="de Groot N.N."/>
        </authorList>
    </citation>
    <scope>NUCLEOTIDE SEQUENCE [LARGE SCALE GENOMIC DNA]</scope>
    <source>
        <strain evidence="1 2">DSM 3217</strain>
    </source>
</reference>
<organism evidence="1 2">
    <name type="scientific">Eubacterium oxidoreducens</name>
    <dbReference type="NCBI Taxonomy" id="1732"/>
    <lineage>
        <taxon>Bacteria</taxon>
        <taxon>Bacillati</taxon>
        <taxon>Bacillota</taxon>
        <taxon>Clostridia</taxon>
        <taxon>Eubacteriales</taxon>
        <taxon>Eubacteriaceae</taxon>
        <taxon>Eubacterium</taxon>
    </lineage>
</organism>
<keyword evidence="2" id="KW-1185">Reference proteome</keyword>
<dbReference type="EMBL" id="FMXR01000015">
    <property type="protein sequence ID" value="SDB27552.1"/>
    <property type="molecule type" value="Genomic_DNA"/>
</dbReference>
<gene>
    <name evidence="1" type="ORF">SAMN02910417_02044</name>
</gene>
<sequence length="108" mass="12459">MAKKRKTQFTIQFTEGNVLHEAVASYLNSVGRVKAYIIAEAISQYVGEKKLYDLYEKTKKEEVKTQEEVKKEEVKEDKSKEIENNLEEDFAEEDFAEDILASLDAFGE</sequence>
<evidence type="ECO:0000313" key="2">
    <source>
        <dbReference type="Proteomes" id="UP000199228"/>
    </source>
</evidence>
<dbReference type="STRING" id="1732.SAMN02910417_02044"/>
<dbReference type="Proteomes" id="UP000199228">
    <property type="component" value="Unassembled WGS sequence"/>
</dbReference>
<dbReference type="AlphaFoldDB" id="A0A1G6C3U4"/>
<proteinExistence type="predicted"/>
<evidence type="ECO:0000313" key="1">
    <source>
        <dbReference type="EMBL" id="SDB27552.1"/>
    </source>
</evidence>
<dbReference type="OrthoDB" id="1827914at2"/>
<accession>A0A1G6C3U4</accession>
<dbReference type="RefSeq" id="WP_090174262.1">
    <property type="nucleotide sequence ID" value="NZ_FMXR01000015.1"/>
</dbReference>